<dbReference type="Proteomes" id="UP000534783">
    <property type="component" value="Unassembled WGS sequence"/>
</dbReference>
<dbReference type="FunFam" id="3.30.300.20:FF:000003">
    <property type="entry name" value="GTPase Era"/>
    <property type="match status" value="1"/>
</dbReference>
<dbReference type="NCBIfam" id="TIGR00436">
    <property type="entry name" value="era"/>
    <property type="match status" value="1"/>
</dbReference>
<dbReference type="InterPro" id="IPR005225">
    <property type="entry name" value="Small_GTP-bd"/>
</dbReference>
<name>A0A7X6DRT8_9BACT</name>
<evidence type="ECO:0000256" key="1">
    <source>
        <dbReference type="ARBA" id="ARBA00007921"/>
    </source>
</evidence>
<dbReference type="GO" id="GO:0003924">
    <property type="term" value="F:GTPase activity"/>
    <property type="evidence" value="ECO:0007669"/>
    <property type="project" value="UniProtKB-UniRule"/>
</dbReference>
<dbReference type="InterPro" id="IPR006073">
    <property type="entry name" value="GTP-bd"/>
</dbReference>
<evidence type="ECO:0000256" key="8">
    <source>
        <dbReference type="PROSITE-ProRule" id="PRU01050"/>
    </source>
</evidence>
<feature type="region of interest" description="G3" evidence="8">
    <location>
        <begin position="61"/>
        <end position="64"/>
    </location>
</feature>
<protein>
    <recommendedName>
        <fullName evidence="2 7">GTPase Era</fullName>
    </recommendedName>
</protein>
<dbReference type="Gene3D" id="3.40.50.300">
    <property type="entry name" value="P-loop containing nucleotide triphosphate hydrolases"/>
    <property type="match status" value="1"/>
</dbReference>
<dbReference type="FunFam" id="3.40.50.300:FF:000094">
    <property type="entry name" value="GTPase Era"/>
    <property type="match status" value="1"/>
</dbReference>
<evidence type="ECO:0000256" key="2">
    <source>
        <dbReference type="ARBA" id="ARBA00020484"/>
    </source>
</evidence>
<keyword evidence="7" id="KW-1003">Cell membrane</keyword>
<feature type="domain" description="Era-type G" evidence="11">
    <location>
        <begin position="6"/>
        <end position="173"/>
    </location>
</feature>
<dbReference type="InterPro" id="IPR009019">
    <property type="entry name" value="KH_sf_prok-type"/>
</dbReference>
<dbReference type="HAMAP" id="MF_00367">
    <property type="entry name" value="GTPase_Era"/>
    <property type="match status" value="1"/>
</dbReference>
<feature type="binding site" evidence="7">
    <location>
        <begin position="61"/>
        <end position="65"/>
    </location>
    <ligand>
        <name>GTP</name>
        <dbReference type="ChEBI" id="CHEBI:37565"/>
    </ligand>
</feature>
<keyword evidence="6 7" id="KW-0342">GTP-binding</keyword>
<dbReference type="PANTHER" id="PTHR42698:SF1">
    <property type="entry name" value="GTPASE ERA, MITOCHONDRIAL"/>
    <property type="match status" value="1"/>
</dbReference>
<keyword evidence="7" id="KW-0699">rRNA-binding</keyword>
<dbReference type="InterPro" id="IPR030388">
    <property type="entry name" value="G_ERA_dom"/>
</dbReference>
<feature type="region of interest" description="G4" evidence="8">
    <location>
        <begin position="123"/>
        <end position="126"/>
    </location>
</feature>
<dbReference type="GO" id="GO:0005829">
    <property type="term" value="C:cytosol"/>
    <property type="evidence" value="ECO:0007669"/>
    <property type="project" value="TreeGrafter"/>
</dbReference>
<keyword evidence="4 7" id="KW-0547">Nucleotide-binding</keyword>
<gene>
    <name evidence="7" type="primary">era</name>
    <name evidence="12" type="ORF">MNODULE_15720</name>
</gene>
<evidence type="ECO:0000256" key="9">
    <source>
        <dbReference type="RuleBase" id="RU003761"/>
    </source>
</evidence>
<dbReference type="EMBL" id="VTOW01000003">
    <property type="protein sequence ID" value="NKE72197.1"/>
    <property type="molecule type" value="Genomic_DNA"/>
</dbReference>
<comment type="subcellular location">
    <subcellularLocation>
        <location evidence="7">Cytoplasm</location>
    </subcellularLocation>
    <subcellularLocation>
        <location evidence="7">Cell membrane</location>
        <topology evidence="7">Peripheral membrane protein</topology>
    </subcellularLocation>
</comment>
<keyword evidence="3 7" id="KW-0690">Ribosome biogenesis</keyword>
<feature type="binding site" evidence="7">
    <location>
        <begin position="123"/>
        <end position="126"/>
    </location>
    <ligand>
        <name>GTP</name>
        <dbReference type="ChEBI" id="CHEBI:37565"/>
    </ligand>
</feature>
<dbReference type="GO" id="GO:0070181">
    <property type="term" value="F:small ribosomal subunit rRNA binding"/>
    <property type="evidence" value="ECO:0007669"/>
    <property type="project" value="UniProtKB-UniRule"/>
</dbReference>
<dbReference type="GO" id="GO:0043024">
    <property type="term" value="F:ribosomal small subunit binding"/>
    <property type="evidence" value="ECO:0007669"/>
    <property type="project" value="TreeGrafter"/>
</dbReference>
<dbReference type="InterPro" id="IPR004044">
    <property type="entry name" value="KH_dom_type_2"/>
</dbReference>
<evidence type="ECO:0000313" key="13">
    <source>
        <dbReference type="Proteomes" id="UP000534783"/>
    </source>
</evidence>
<dbReference type="CDD" id="cd04163">
    <property type="entry name" value="Era"/>
    <property type="match status" value="1"/>
</dbReference>
<dbReference type="GO" id="GO:0000028">
    <property type="term" value="P:ribosomal small subunit assembly"/>
    <property type="evidence" value="ECO:0007669"/>
    <property type="project" value="TreeGrafter"/>
</dbReference>
<keyword evidence="7" id="KW-0963">Cytoplasm</keyword>
<dbReference type="PROSITE" id="PS50823">
    <property type="entry name" value="KH_TYPE_2"/>
    <property type="match status" value="1"/>
</dbReference>
<comment type="subunit">
    <text evidence="7">Monomer.</text>
</comment>
<dbReference type="GO" id="GO:0005886">
    <property type="term" value="C:plasma membrane"/>
    <property type="evidence" value="ECO:0007669"/>
    <property type="project" value="UniProtKB-SubCell"/>
</dbReference>
<feature type="region of interest" description="G5" evidence="8">
    <location>
        <begin position="152"/>
        <end position="154"/>
    </location>
</feature>
<dbReference type="PROSITE" id="PS51713">
    <property type="entry name" value="G_ERA"/>
    <property type="match status" value="1"/>
</dbReference>
<feature type="binding site" evidence="7">
    <location>
        <begin position="14"/>
        <end position="21"/>
    </location>
    <ligand>
        <name>GTP</name>
        <dbReference type="ChEBI" id="CHEBI:37565"/>
    </ligand>
</feature>
<dbReference type="InterPro" id="IPR027417">
    <property type="entry name" value="P-loop_NTPase"/>
</dbReference>
<evidence type="ECO:0000256" key="3">
    <source>
        <dbReference type="ARBA" id="ARBA00022517"/>
    </source>
</evidence>
<feature type="region of interest" description="G1" evidence="8">
    <location>
        <begin position="14"/>
        <end position="21"/>
    </location>
</feature>
<dbReference type="GO" id="GO:0005525">
    <property type="term" value="F:GTP binding"/>
    <property type="evidence" value="ECO:0007669"/>
    <property type="project" value="UniProtKB-UniRule"/>
</dbReference>
<proteinExistence type="inferred from homology"/>
<dbReference type="NCBIfam" id="TIGR00231">
    <property type="entry name" value="small_GTP"/>
    <property type="match status" value="1"/>
</dbReference>
<organism evidence="12 13">
    <name type="scientific">Candidatus Manganitrophus noduliformans</name>
    <dbReference type="NCBI Taxonomy" id="2606439"/>
    <lineage>
        <taxon>Bacteria</taxon>
        <taxon>Pseudomonadati</taxon>
        <taxon>Nitrospirota</taxon>
        <taxon>Nitrospiria</taxon>
        <taxon>Candidatus Troglogloeales</taxon>
        <taxon>Candidatus Manganitrophaceae</taxon>
        <taxon>Candidatus Manganitrophus</taxon>
    </lineage>
</organism>
<dbReference type="Pfam" id="PF01926">
    <property type="entry name" value="MMR_HSR1"/>
    <property type="match status" value="1"/>
</dbReference>
<comment type="function">
    <text evidence="7">An essential GTPase that binds both GDP and GTP, with rapid nucleotide exchange. Plays a role in 16S rRNA processing and 30S ribosomal subunit biogenesis and possibly also in cell cycle regulation and energy metabolism.</text>
</comment>
<dbReference type="PANTHER" id="PTHR42698">
    <property type="entry name" value="GTPASE ERA"/>
    <property type="match status" value="1"/>
</dbReference>
<dbReference type="PRINTS" id="PR00326">
    <property type="entry name" value="GTP1OBG"/>
</dbReference>
<comment type="caution">
    <text evidence="12">The sequence shown here is derived from an EMBL/GenBank/DDBJ whole genome shotgun (WGS) entry which is preliminary data.</text>
</comment>
<dbReference type="AlphaFoldDB" id="A0A7X6DRT8"/>
<evidence type="ECO:0000256" key="4">
    <source>
        <dbReference type="ARBA" id="ARBA00022741"/>
    </source>
</evidence>
<keyword evidence="7" id="KW-0472">Membrane</keyword>
<evidence type="ECO:0000313" key="12">
    <source>
        <dbReference type="EMBL" id="NKE72197.1"/>
    </source>
</evidence>
<evidence type="ECO:0000259" key="11">
    <source>
        <dbReference type="PROSITE" id="PS51713"/>
    </source>
</evidence>
<dbReference type="Pfam" id="PF07650">
    <property type="entry name" value="KH_2"/>
    <property type="match status" value="1"/>
</dbReference>
<feature type="domain" description="KH type-2" evidence="10">
    <location>
        <begin position="204"/>
        <end position="282"/>
    </location>
</feature>
<evidence type="ECO:0000259" key="10">
    <source>
        <dbReference type="PROSITE" id="PS50823"/>
    </source>
</evidence>
<keyword evidence="5 7" id="KW-0694">RNA-binding</keyword>
<accession>A0A7X6DRT8</accession>
<comment type="similarity">
    <text evidence="1 7 8 9">Belongs to the TRAFAC class TrmE-Era-EngA-EngB-Septin-like GTPase superfamily. Era GTPase family.</text>
</comment>
<dbReference type="NCBIfam" id="NF000908">
    <property type="entry name" value="PRK00089.1"/>
    <property type="match status" value="1"/>
</dbReference>
<evidence type="ECO:0000256" key="5">
    <source>
        <dbReference type="ARBA" id="ARBA00022884"/>
    </source>
</evidence>
<dbReference type="InterPro" id="IPR005662">
    <property type="entry name" value="GTPase_Era-like"/>
</dbReference>
<evidence type="ECO:0000256" key="7">
    <source>
        <dbReference type="HAMAP-Rule" id="MF_00367"/>
    </source>
</evidence>
<reference evidence="12 13" key="1">
    <citation type="journal article" date="2020" name="Nature">
        <title>Bacterial chemolithoautotrophy via manganese oxidation.</title>
        <authorList>
            <person name="Yu H."/>
            <person name="Leadbetter J.R."/>
        </authorList>
    </citation>
    <scope>NUCLEOTIDE SEQUENCE [LARGE SCALE GENOMIC DNA]</scope>
    <source>
        <strain evidence="12 13">Mn-1</strain>
    </source>
</reference>
<evidence type="ECO:0000256" key="6">
    <source>
        <dbReference type="ARBA" id="ARBA00023134"/>
    </source>
</evidence>
<keyword evidence="13" id="KW-1185">Reference proteome</keyword>
<dbReference type="Gene3D" id="3.30.300.20">
    <property type="match status" value="1"/>
</dbReference>
<feature type="region of interest" description="G2" evidence="8">
    <location>
        <begin position="40"/>
        <end position="44"/>
    </location>
</feature>
<dbReference type="InterPro" id="IPR015946">
    <property type="entry name" value="KH_dom-like_a/b"/>
</dbReference>
<dbReference type="SUPFAM" id="SSF54814">
    <property type="entry name" value="Prokaryotic type KH domain (KH-domain type II)"/>
    <property type="match status" value="1"/>
</dbReference>
<sequence>MSMSYRSGFIAIIGRPNVGKSTLLNHLLGQKVSIISDKPQTTRNRIVGVKTLPEGQMVFFDTPGIHKARNKLNQRMVQTAIGSLQEVDLIFFMVEPDPEPGEGDRFIAEHLQQIKTPKVLVINKIDLVKKDRLIPLLSFYNEQTQFSEIFPISALTGENIDRLVPIALSYLPEGEPIFPEDLVTDQPVRFLAGEIIREKVFQKTHEEIPYAVAVYIDTFKEEEEKNLITIQATLFVERDSQKGILIGQKGQMLKEIGKQAREELETLLGTRVFLELWVKVKKGWGKNDAFLTEMGY</sequence>
<dbReference type="SUPFAM" id="SSF52540">
    <property type="entry name" value="P-loop containing nucleoside triphosphate hydrolases"/>
    <property type="match status" value="1"/>
</dbReference>
<dbReference type="CDD" id="cd22534">
    <property type="entry name" value="KH-II_Era"/>
    <property type="match status" value="1"/>
</dbReference>